<feature type="transmembrane region" description="Helical" evidence="1">
    <location>
        <begin position="247"/>
        <end position="267"/>
    </location>
</feature>
<feature type="transmembrane region" description="Helical" evidence="1">
    <location>
        <begin position="92"/>
        <end position="114"/>
    </location>
</feature>
<feature type="transmembrane region" description="Helical" evidence="1">
    <location>
        <begin position="120"/>
        <end position="137"/>
    </location>
</feature>
<name>A0A2U1AHY1_9BACT</name>
<organism evidence="2 3">
    <name type="scientific">Victivallis vadensis</name>
    <dbReference type="NCBI Taxonomy" id="172901"/>
    <lineage>
        <taxon>Bacteria</taxon>
        <taxon>Pseudomonadati</taxon>
        <taxon>Lentisphaerota</taxon>
        <taxon>Lentisphaeria</taxon>
        <taxon>Victivallales</taxon>
        <taxon>Victivallaceae</taxon>
        <taxon>Victivallis</taxon>
    </lineage>
</organism>
<feature type="transmembrane region" description="Helical" evidence="1">
    <location>
        <begin position="208"/>
        <end position="231"/>
    </location>
</feature>
<dbReference type="AlphaFoldDB" id="A0A2U1AHY1"/>
<dbReference type="RefSeq" id="WP_133245275.1">
    <property type="nucleotide sequence ID" value="NZ_QEKH01000038.1"/>
</dbReference>
<feature type="transmembrane region" description="Helical" evidence="1">
    <location>
        <begin position="20"/>
        <end position="40"/>
    </location>
</feature>
<evidence type="ECO:0000313" key="2">
    <source>
        <dbReference type="EMBL" id="PVY36014.1"/>
    </source>
</evidence>
<keyword evidence="3" id="KW-1185">Reference proteome</keyword>
<feature type="transmembrane region" description="Helical" evidence="1">
    <location>
        <begin position="149"/>
        <end position="170"/>
    </location>
</feature>
<dbReference type="EMBL" id="QEKH01000038">
    <property type="protein sequence ID" value="PVY36014.1"/>
    <property type="molecule type" value="Genomic_DNA"/>
</dbReference>
<proteinExistence type="predicted"/>
<accession>A0A2U1AHY1</accession>
<feature type="transmembrane region" description="Helical" evidence="1">
    <location>
        <begin position="60"/>
        <end position="80"/>
    </location>
</feature>
<protein>
    <submittedName>
        <fullName evidence="2">Uncharacterized protein</fullName>
    </submittedName>
</protein>
<evidence type="ECO:0000313" key="3">
    <source>
        <dbReference type="Proteomes" id="UP000245959"/>
    </source>
</evidence>
<keyword evidence="1" id="KW-0812">Transmembrane</keyword>
<keyword evidence="1" id="KW-0472">Membrane</keyword>
<dbReference type="GeneID" id="78296883"/>
<evidence type="ECO:0000256" key="1">
    <source>
        <dbReference type="SAM" id="Phobius"/>
    </source>
</evidence>
<keyword evidence="1" id="KW-1133">Transmembrane helix</keyword>
<dbReference type="Proteomes" id="UP000245959">
    <property type="component" value="Unassembled WGS sequence"/>
</dbReference>
<reference evidence="2 3" key="1">
    <citation type="submission" date="2018-04" db="EMBL/GenBank/DDBJ databases">
        <title>Genomic Encyclopedia of Type Strains, Phase IV (KMG-IV): sequencing the most valuable type-strain genomes for metagenomic binning, comparative biology and taxonomic classification.</title>
        <authorList>
            <person name="Goeker M."/>
        </authorList>
    </citation>
    <scope>NUCLEOTIDE SEQUENCE [LARGE SCALE GENOMIC DNA]</scope>
    <source>
        <strain evidence="2 3">DSM 14823</strain>
    </source>
</reference>
<gene>
    <name evidence="2" type="ORF">C8D82_13814</name>
</gene>
<comment type="caution">
    <text evidence="2">The sequence shown here is derived from an EMBL/GenBank/DDBJ whole genome shotgun (WGS) entry which is preliminary data.</text>
</comment>
<sequence>MKRWLTRLTQWRVSAPAAFFLLTLWGLGWYIVYSLFLFLLVPGWLDFLLDCDDLRLLLAVPYWCWIITGLGAVGAMLLFFHRIAQQVCSGWLMRWCVAWGTGVLLVLLTAAENWSTVEPTVIWLARCLVTLVFPLLIQKELNRRSVGLVCGNFLCWSGGMFLVGIVWTGLLLRGGWVWEAVEVRQKLGTFIEIDQAAAGFLRLSGSGWAWLLLAGLLLLLAGYGFTAVIWAEAEGVKLRRMFGKKVVVPWGMALSCFVFSLLLALWASQESERDKTALERRFGYPLTSAGLRERYCRSGSPDPEFWSRLAMAREEVARQTAGPLEEFCNRSPRWFQLHSEELERLREGFGFCEKPLQELDRAFGGVLLRGERRLSEEEAVQFEDCCGEIIQSYLLWGLWRLRSALAEQDGESALAIYRRMENCNTVGIVNWISGVGWISGEEKRLDALELLLESGLCSSGWLRQEGEKLAASEKKIDEIEEEAFYADVVFILDALETEATRETVKAGSFSYRVAQPGKLRFLFPQLWWYCAADRRTLLQAYNVPGLRDVPEKELERKPYVICSIVLPGTNGYGNRFLMLKARCRAMRALIAAELSRRENGAWPEKLEPMPIDPFSGKPLLYRAGTQVWSVGPNGIDEDGLGGYDEAVRRQCDDIRAIVRIGE</sequence>